<accession>A0A5C6UNX2</accession>
<dbReference type="EMBL" id="VOPY01000001">
    <property type="protein sequence ID" value="TXC73806.1"/>
    <property type="molecule type" value="Genomic_DNA"/>
</dbReference>
<evidence type="ECO:0000313" key="3">
    <source>
        <dbReference type="Proteomes" id="UP000321129"/>
    </source>
</evidence>
<proteinExistence type="predicted"/>
<feature type="region of interest" description="Disordered" evidence="1">
    <location>
        <begin position="26"/>
        <end position="81"/>
    </location>
</feature>
<dbReference type="OrthoDB" id="7596860at2"/>
<reference evidence="2 3" key="1">
    <citation type="submission" date="2019-08" db="EMBL/GenBank/DDBJ databases">
        <title>Sphingorhabdus soil sp. nov., isolated from arctic soil.</title>
        <authorList>
            <person name="Liu Y."/>
        </authorList>
    </citation>
    <scope>NUCLEOTIDE SEQUENCE [LARGE SCALE GENOMIC DNA]</scope>
    <source>
        <strain evidence="2 3">D-2Q-5-6</strain>
    </source>
</reference>
<evidence type="ECO:0000313" key="2">
    <source>
        <dbReference type="EMBL" id="TXC73806.1"/>
    </source>
</evidence>
<gene>
    <name evidence="2" type="ORF">FSZ31_03500</name>
</gene>
<keyword evidence="3" id="KW-1185">Reference proteome</keyword>
<sequence length="81" mass="8634">MRARLTLTTVAVLTLAACGNQVDLRPKAGQSMPVAPAGAAKTPTVAELIEPETQARPRRSDDPLTKSEERQDDPFDLPPPG</sequence>
<protein>
    <submittedName>
        <fullName evidence="2">Uncharacterized protein</fullName>
    </submittedName>
</protein>
<dbReference type="AlphaFoldDB" id="A0A5C6UNX2"/>
<organism evidence="2 3">
    <name type="scientific">Flavisphingopyxis soli</name>
    <dbReference type="NCBI Taxonomy" id="2601267"/>
    <lineage>
        <taxon>Bacteria</taxon>
        <taxon>Pseudomonadati</taxon>
        <taxon>Pseudomonadota</taxon>
        <taxon>Alphaproteobacteria</taxon>
        <taxon>Sphingomonadales</taxon>
        <taxon>Sphingopyxidaceae</taxon>
        <taxon>Flavisphingopyxis</taxon>
    </lineage>
</organism>
<feature type="compositionally biased region" description="Basic and acidic residues" evidence="1">
    <location>
        <begin position="53"/>
        <end position="73"/>
    </location>
</feature>
<evidence type="ECO:0000256" key="1">
    <source>
        <dbReference type="SAM" id="MobiDB-lite"/>
    </source>
</evidence>
<comment type="caution">
    <text evidence="2">The sequence shown here is derived from an EMBL/GenBank/DDBJ whole genome shotgun (WGS) entry which is preliminary data.</text>
</comment>
<dbReference type="PROSITE" id="PS51257">
    <property type="entry name" value="PROKAR_LIPOPROTEIN"/>
    <property type="match status" value="1"/>
</dbReference>
<dbReference type="Proteomes" id="UP000321129">
    <property type="component" value="Unassembled WGS sequence"/>
</dbReference>
<name>A0A5C6UNX2_9SPHN</name>
<dbReference type="RefSeq" id="WP_147121643.1">
    <property type="nucleotide sequence ID" value="NZ_VOPY01000001.1"/>
</dbReference>